<feature type="compositionally biased region" description="Low complexity" evidence="7">
    <location>
        <begin position="99"/>
        <end position="115"/>
    </location>
</feature>
<feature type="region of interest" description="Disordered" evidence="7">
    <location>
        <begin position="338"/>
        <end position="372"/>
    </location>
</feature>
<comment type="subcellular location">
    <subcellularLocation>
        <location evidence="1">Endoplasmic reticulum membrane</location>
        <topology evidence="1">Peripheral membrane protein</topology>
    </subcellularLocation>
</comment>
<keyword evidence="5" id="KW-0256">Endoplasmic reticulum</keyword>
<dbReference type="Proteomes" id="UP000732380">
    <property type="component" value="Unassembled WGS sequence"/>
</dbReference>
<feature type="compositionally biased region" description="Low complexity" evidence="7">
    <location>
        <begin position="18"/>
        <end position="32"/>
    </location>
</feature>
<feature type="compositionally biased region" description="Pro residues" evidence="7">
    <location>
        <begin position="594"/>
        <end position="603"/>
    </location>
</feature>
<feature type="compositionally biased region" description="Basic and acidic residues" evidence="7">
    <location>
        <begin position="363"/>
        <end position="372"/>
    </location>
</feature>
<dbReference type="AlphaFoldDB" id="A0A9P7Q337"/>
<proteinExistence type="inferred from homology"/>
<comment type="caution">
    <text evidence="9">The sequence shown here is derived from an EMBL/GenBank/DDBJ whole genome shotgun (WGS) entry which is preliminary data.</text>
</comment>
<dbReference type="PANTHER" id="PTHR13254">
    <property type="entry name" value="GOLGI AUTOANTIGEN, GOLGIN SUBFAMILY A, 7"/>
    <property type="match status" value="1"/>
</dbReference>
<reference evidence="9 10" key="1">
    <citation type="journal article" date="2020" name="bioRxiv">
        <title>Whole genome comparisons of ergot fungi reveals the divergence and evolution of species within the genus Claviceps are the result of varying mechanisms driving genome evolution and host range expansion.</title>
        <authorList>
            <person name="Wyka S.A."/>
            <person name="Mondo S.J."/>
            <person name="Liu M."/>
            <person name="Dettman J."/>
            <person name="Nalam V."/>
            <person name="Broders K.D."/>
        </authorList>
    </citation>
    <scope>NUCLEOTIDE SEQUENCE [LARGE SCALE GENOMIC DNA]</scope>
    <source>
        <strain evidence="9 10">LM576</strain>
    </source>
</reference>
<comment type="similarity">
    <text evidence="2">Belongs to the ERF4 family.</text>
</comment>
<dbReference type="GO" id="GO:0006612">
    <property type="term" value="P:protein targeting to membrane"/>
    <property type="evidence" value="ECO:0007669"/>
    <property type="project" value="TreeGrafter"/>
</dbReference>
<dbReference type="PANTHER" id="PTHR13254:SF0">
    <property type="entry name" value="GOLGIN SUBFAMILY A MEMBER 7_ERF4 DOMAIN-CONTAINING PROTEIN"/>
    <property type="match status" value="1"/>
</dbReference>
<evidence type="ECO:0000313" key="9">
    <source>
        <dbReference type="EMBL" id="KAG6118350.1"/>
    </source>
</evidence>
<gene>
    <name evidence="9" type="ORF">E4U13_000260</name>
</gene>
<organism evidence="9 10">
    <name type="scientific">Claviceps humidiphila</name>
    <dbReference type="NCBI Taxonomy" id="1294629"/>
    <lineage>
        <taxon>Eukaryota</taxon>
        <taxon>Fungi</taxon>
        <taxon>Dikarya</taxon>
        <taxon>Ascomycota</taxon>
        <taxon>Pezizomycotina</taxon>
        <taxon>Sordariomycetes</taxon>
        <taxon>Hypocreomycetidae</taxon>
        <taxon>Hypocreales</taxon>
        <taxon>Clavicipitaceae</taxon>
        <taxon>Claviceps</taxon>
    </lineage>
</organism>
<name>A0A9P7Q337_9HYPO</name>
<sequence length="603" mass="64634">MGPAVWSSGRLQRPPVAHSQRSHSSQSSHFQHAVGAHDNVLSGRRGRVFAAASPPLPSLPSLPSQPASPPPQASTPPSRTTADESCTPRRSDTFAGRDPALIAPIAPPAAATVHPSPAPSSPPEHRRLDGSANVAPFTAPNELGSPSAFFYPNLSPASATELAATAVAAENQEEHLETAALPPHNTNLLTSPFRKTNNKTKIASPRSGRPSASRLWNPTNSTPRTSVQQHQRRRRRPSSPLPPSVPLQHPALCALAETDDPYDTAAGSFPLLTLSEQRQSRHAVSGRTNFLVEGSGTNNRRISLPRPIRTSADAEHILSRGLVASDSPNTISRSGGLFADAASRSGPSAESKGKQKATMAITEDTRRSCSRDLERGPDVVNARLSTISAADGIGTSISSSNSSIMGEDVQPDAAEEWGPQHPCYPHLNPHVPPESTEYATTRIIRVKRDWLVAGDLAPTFSNLYPEILDPAGVSEQEFRRVVDKLNAELVPVFNPYGWRNILDAALGLVTGWLWDDFGMTAAKGRMNALEAWMERWNGEMEKTMAEEEGVLAPKLIPLRQTGYMSLDIQIPDPEIAPAPSSIGAGDSRTALPLEPIPATPPER</sequence>
<feature type="region of interest" description="Disordered" evidence="7">
    <location>
        <begin position="1"/>
        <end position="139"/>
    </location>
</feature>
<protein>
    <recommendedName>
        <fullName evidence="4">Ras modification protein ERF4</fullName>
    </recommendedName>
</protein>
<feature type="domain" description="Golgin subfamily A member 7/ERF4" evidence="8">
    <location>
        <begin position="443"/>
        <end position="567"/>
    </location>
</feature>
<dbReference type="GO" id="GO:0031211">
    <property type="term" value="C:endoplasmic reticulum palmitoyltransferase complex"/>
    <property type="evidence" value="ECO:0007669"/>
    <property type="project" value="TreeGrafter"/>
</dbReference>
<evidence type="ECO:0000256" key="2">
    <source>
        <dbReference type="ARBA" id="ARBA00007732"/>
    </source>
</evidence>
<comment type="subunit">
    <text evidence="3">Interacts with ERF2.</text>
</comment>
<keyword evidence="6" id="KW-0472">Membrane</keyword>
<evidence type="ECO:0000259" key="8">
    <source>
        <dbReference type="Pfam" id="PF10256"/>
    </source>
</evidence>
<feature type="region of interest" description="Disordered" evidence="7">
    <location>
        <begin position="574"/>
        <end position="603"/>
    </location>
</feature>
<feature type="compositionally biased region" description="Low complexity" evidence="7">
    <location>
        <begin position="203"/>
        <end position="214"/>
    </location>
</feature>
<dbReference type="GO" id="GO:0005789">
    <property type="term" value="C:endoplasmic reticulum membrane"/>
    <property type="evidence" value="ECO:0007669"/>
    <property type="project" value="UniProtKB-SubCell"/>
</dbReference>
<evidence type="ECO:0000256" key="6">
    <source>
        <dbReference type="ARBA" id="ARBA00023136"/>
    </source>
</evidence>
<evidence type="ECO:0000256" key="5">
    <source>
        <dbReference type="ARBA" id="ARBA00022824"/>
    </source>
</evidence>
<evidence type="ECO:0000256" key="4">
    <source>
        <dbReference type="ARBA" id="ARBA00018463"/>
    </source>
</evidence>
<feature type="compositionally biased region" description="Polar residues" evidence="7">
    <location>
        <begin position="216"/>
        <end position="225"/>
    </location>
</feature>
<feature type="region of interest" description="Disordered" evidence="7">
    <location>
        <begin position="177"/>
        <end position="247"/>
    </location>
</feature>
<dbReference type="InterPro" id="IPR051371">
    <property type="entry name" value="Ras_palmitoyltransferase"/>
</dbReference>
<dbReference type="Pfam" id="PF10256">
    <property type="entry name" value="Erf4"/>
    <property type="match status" value="1"/>
</dbReference>
<evidence type="ECO:0000256" key="3">
    <source>
        <dbReference type="ARBA" id="ARBA00011396"/>
    </source>
</evidence>
<accession>A0A9P7Q337</accession>
<evidence type="ECO:0000256" key="1">
    <source>
        <dbReference type="ARBA" id="ARBA00004406"/>
    </source>
</evidence>
<keyword evidence="10" id="KW-1185">Reference proteome</keyword>
<dbReference type="EMBL" id="SRQM01000105">
    <property type="protein sequence ID" value="KAG6118350.1"/>
    <property type="molecule type" value="Genomic_DNA"/>
</dbReference>
<feature type="compositionally biased region" description="Polar residues" evidence="7">
    <location>
        <begin position="184"/>
        <end position="201"/>
    </location>
</feature>
<evidence type="ECO:0000313" key="10">
    <source>
        <dbReference type="Proteomes" id="UP000732380"/>
    </source>
</evidence>
<evidence type="ECO:0000256" key="7">
    <source>
        <dbReference type="SAM" id="MobiDB-lite"/>
    </source>
</evidence>
<dbReference type="InterPro" id="IPR019383">
    <property type="entry name" value="Golgin_A_7/ERF4"/>
</dbReference>